<sequence>HGSCPLVGTWDRWYYEQDQAAHLWRAEGDYLALMEVINKLRKKKSGMLEFSE</sequence>
<feature type="non-terminal residue" evidence="1">
    <location>
        <position position="1"/>
    </location>
</feature>
<organism evidence="1 2">
    <name type="scientific">Sousa chinensis</name>
    <name type="common">Indo-pacific humpbacked dolphin</name>
    <name type="synonym">Steno chinensis</name>
    <dbReference type="NCBI Taxonomy" id="103600"/>
    <lineage>
        <taxon>Eukaryota</taxon>
        <taxon>Metazoa</taxon>
        <taxon>Chordata</taxon>
        <taxon>Craniata</taxon>
        <taxon>Vertebrata</taxon>
        <taxon>Euteleostomi</taxon>
        <taxon>Mammalia</taxon>
        <taxon>Eutheria</taxon>
        <taxon>Laurasiatheria</taxon>
        <taxon>Artiodactyla</taxon>
        <taxon>Whippomorpha</taxon>
        <taxon>Cetacea</taxon>
        <taxon>Odontoceti</taxon>
        <taxon>Delphinidae</taxon>
        <taxon>Sousa</taxon>
    </lineage>
</organism>
<protein>
    <submittedName>
        <fullName evidence="1">Uncharacterized protein</fullName>
    </submittedName>
</protein>
<evidence type="ECO:0000313" key="2">
    <source>
        <dbReference type="Proteomes" id="UP000295264"/>
    </source>
</evidence>
<dbReference type="Proteomes" id="UP000295264">
    <property type="component" value="Unassembled WGS sequence"/>
</dbReference>
<proteinExistence type="predicted"/>
<gene>
    <name evidence="1" type="ORF">DBR06_SOUSAS12910019</name>
</gene>
<feature type="non-terminal residue" evidence="1">
    <location>
        <position position="52"/>
    </location>
</feature>
<name>A0A484GHM3_SOUCH</name>
<accession>A0A484GHM3</accession>
<comment type="caution">
    <text evidence="1">The sequence shown here is derived from an EMBL/GenBank/DDBJ whole genome shotgun (WGS) entry which is preliminary data.</text>
</comment>
<reference evidence="1 2" key="1">
    <citation type="journal article" date="2018" name="Genomics">
        <title>Molecular footprints of inshore aquatic adaptation in Indo-Pacific humpback dolphin (Sousa chinensis).</title>
        <authorList>
            <person name="Ming Y."/>
            <person name="Jian J."/>
            <person name="Yu F."/>
            <person name="Yu X."/>
            <person name="Wang J."/>
            <person name="Liu W."/>
        </authorList>
    </citation>
    <scope>NUCLEOTIDE SEQUENCE [LARGE SCALE GENOMIC DNA]</scope>
    <source>
        <strain evidence="1">MY-2018</strain>
        <tissue evidence="1">Skin</tissue>
    </source>
</reference>
<dbReference type="AlphaFoldDB" id="A0A484GHM3"/>
<dbReference type="EMBL" id="QWLN02007748">
    <property type="protein sequence ID" value="TEA35134.1"/>
    <property type="molecule type" value="Genomic_DNA"/>
</dbReference>
<evidence type="ECO:0000313" key="1">
    <source>
        <dbReference type="EMBL" id="TEA35134.1"/>
    </source>
</evidence>
<keyword evidence="2" id="KW-1185">Reference proteome</keyword>